<proteinExistence type="predicted"/>
<evidence type="ECO:0000256" key="1">
    <source>
        <dbReference type="ARBA" id="ARBA00023267"/>
    </source>
</evidence>
<feature type="domain" description="Lipoyl-binding" evidence="2">
    <location>
        <begin position="85"/>
        <end position="165"/>
    </location>
</feature>
<evidence type="ECO:0000259" key="2">
    <source>
        <dbReference type="PROSITE" id="PS50968"/>
    </source>
</evidence>
<keyword evidence="1" id="KW-0092">Biotin</keyword>
<reference evidence="3 4" key="1">
    <citation type="journal article" date="2015" name="Microbiome">
        <title>Genomic resolution of linkages in carbon, nitrogen, and sulfur cycling among widespread estuary sediment bacteria.</title>
        <authorList>
            <person name="Baker B.J."/>
            <person name="Lazar C.S."/>
            <person name="Teske A.P."/>
            <person name="Dick G.J."/>
        </authorList>
    </citation>
    <scope>NUCLEOTIDE SEQUENCE [LARGE SCALE GENOMIC DNA]</scope>
    <source>
        <strain evidence="3">DG_24</strain>
    </source>
</reference>
<protein>
    <recommendedName>
        <fullName evidence="2">Lipoyl-binding domain-containing protein</fullName>
    </recommendedName>
</protein>
<dbReference type="InterPro" id="IPR000089">
    <property type="entry name" value="Biotin_lipoyl"/>
</dbReference>
<dbReference type="CDD" id="cd06850">
    <property type="entry name" value="biotinyl_domain"/>
    <property type="match status" value="1"/>
</dbReference>
<evidence type="ECO:0000313" key="3">
    <source>
        <dbReference type="EMBL" id="KPJ54226.1"/>
    </source>
</evidence>
<evidence type="ECO:0000313" key="4">
    <source>
        <dbReference type="Proteomes" id="UP000052008"/>
    </source>
</evidence>
<dbReference type="Gene3D" id="2.40.50.100">
    <property type="match status" value="1"/>
</dbReference>
<organism evidence="3 4">
    <name type="scientific">candidate division TA06 bacterium DG_24</name>
    <dbReference type="NCBI Taxonomy" id="1703770"/>
    <lineage>
        <taxon>Bacteria</taxon>
        <taxon>Bacteria division TA06</taxon>
    </lineage>
</organism>
<dbReference type="SUPFAM" id="SSF51230">
    <property type="entry name" value="Single hybrid motif"/>
    <property type="match status" value="1"/>
</dbReference>
<dbReference type="EMBL" id="LIZS01000005">
    <property type="protein sequence ID" value="KPJ54226.1"/>
    <property type="molecule type" value="Genomic_DNA"/>
</dbReference>
<name>A0A0S7WVM1_UNCT6</name>
<dbReference type="InterPro" id="IPR011053">
    <property type="entry name" value="Single_hybrid_motif"/>
</dbReference>
<dbReference type="AlphaFoldDB" id="A0A0S7WVM1"/>
<dbReference type="FunFam" id="2.40.50.100:FF:000003">
    <property type="entry name" value="Acetyl-CoA carboxylase biotin carboxyl carrier protein"/>
    <property type="match status" value="1"/>
</dbReference>
<dbReference type="Pfam" id="PF00364">
    <property type="entry name" value="Biotin_lipoyl"/>
    <property type="match status" value="1"/>
</dbReference>
<gene>
    <name evidence="3" type="ORF">AMJ39_01370</name>
</gene>
<accession>A0A0S7WVM1</accession>
<dbReference type="PROSITE" id="PS50968">
    <property type="entry name" value="BIOTINYL_LIPOYL"/>
    <property type="match status" value="1"/>
</dbReference>
<comment type="caution">
    <text evidence="3">The sequence shown here is derived from an EMBL/GenBank/DDBJ whole genome shotgun (WGS) entry which is preliminary data.</text>
</comment>
<dbReference type="STRING" id="1703770.AMJ39_01370"/>
<dbReference type="PANTHER" id="PTHR45266:SF3">
    <property type="entry name" value="OXALOACETATE DECARBOXYLASE ALPHA CHAIN"/>
    <property type="match status" value="1"/>
</dbReference>
<dbReference type="InterPro" id="IPR050709">
    <property type="entry name" value="Biotin_Carboxyl_Carrier/Decarb"/>
</dbReference>
<sequence>MELNLTFNNEEYRLGVERAEDGYEVTVGDRIYQVSVRPISSNTFSLVIHGANRLIHIASAGRATYVAVDGRQFCFQEATPGGRKHGTRDLPIDRRELTAIAPMPGRVVKLNVTEGDRVERGHTLAVVEAMKMENEVRAPIDGYVDRVLVREDDMVNVGQVMIELKSGED</sequence>
<dbReference type="Proteomes" id="UP000052008">
    <property type="component" value="Unassembled WGS sequence"/>
</dbReference>
<dbReference type="PANTHER" id="PTHR45266">
    <property type="entry name" value="OXALOACETATE DECARBOXYLASE ALPHA CHAIN"/>
    <property type="match status" value="1"/>
</dbReference>